<dbReference type="PIRSF" id="PIRSF500217">
    <property type="entry name" value="AlgI"/>
    <property type="match status" value="1"/>
</dbReference>
<proteinExistence type="inferred from homology"/>
<evidence type="ECO:0000256" key="3">
    <source>
        <dbReference type="ARBA" id="ARBA00022475"/>
    </source>
</evidence>
<feature type="transmembrane region" description="Helical" evidence="8">
    <location>
        <begin position="327"/>
        <end position="345"/>
    </location>
</feature>
<keyword evidence="6 7" id="KW-0472">Membrane</keyword>
<dbReference type="EMBL" id="CYZX01000004">
    <property type="protein sequence ID" value="CUN99572.1"/>
    <property type="molecule type" value="Genomic_DNA"/>
</dbReference>
<gene>
    <name evidence="9" type="primary">argI</name>
    <name evidence="9" type="ORF">ERS852471_00780</name>
</gene>
<comment type="similarity">
    <text evidence="2 7">Belongs to the membrane-bound acyltransferase family.</text>
</comment>
<feature type="transmembrane region" description="Helical" evidence="8">
    <location>
        <begin position="6"/>
        <end position="23"/>
    </location>
</feature>
<evidence type="ECO:0000313" key="9">
    <source>
        <dbReference type="EMBL" id="CUN99572.1"/>
    </source>
</evidence>
<reference evidence="9 10" key="1">
    <citation type="submission" date="2015-09" db="EMBL/GenBank/DDBJ databases">
        <authorList>
            <consortium name="Pathogen Informatics"/>
        </authorList>
    </citation>
    <scope>NUCLEOTIDE SEQUENCE [LARGE SCALE GENOMIC DNA]</scope>
    <source>
        <strain evidence="9 10">2789STDY5834856</strain>
    </source>
</reference>
<feature type="transmembrane region" description="Helical" evidence="8">
    <location>
        <begin position="216"/>
        <end position="239"/>
    </location>
</feature>
<evidence type="ECO:0000256" key="5">
    <source>
        <dbReference type="ARBA" id="ARBA00022989"/>
    </source>
</evidence>
<feature type="transmembrane region" description="Helical" evidence="8">
    <location>
        <begin position="147"/>
        <end position="168"/>
    </location>
</feature>
<organism evidence="9 10">
    <name type="scientific">Clostridium disporicum</name>
    <dbReference type="NCBI Taxonomy" id="84024"/>
    <lineage>
        <taxon>Bacteria</taxon>
        <taxon>Bacillati</taxon>
        <taxon>Bacillota</taxon>
        <taxon>Clostridia</taxon>
        <taxon>Eubacteriales</taxon>
        <taxon>Clostridiaceae</taxon>
        <taxon>Clostridium</taxon>
    </lineage>
</organism>
<dbReference type="PIRSF" id="PIRSF016636">
    <property type="entry name" value="AlgI_DltB"/>
    <property type="match status" value="1"/>
</dbReference>
<dbReference type="OrthoDB" id="9805788at2"/>
<evidence type="ECO:0000256" key="1">
    <source>
        <dbReference type="ARBA" id="ARBA00004651"/>
    </source>
</evidence>
<dbReference type="Proteomes" id="UP000095594">
    <property type="component" value="Unassembled WGS sequence"/>
</dbReference>
<dbReference type="PANTHER" id="PTHR13285">
    <property type="entry name" value="ACYLTRANSFERASE"/>
    <property type="match status" value="1"/>
</dbReference>
<feature type="transmembrane region" description="Helical" evidence="8">
    <location>
        <begin position="305"/>
        <end position="321"/>
    </location>
</feature>
<evidence type="ECO:0000256" key="4">
    <source>
        <dbReference type="ARBA" id="ARBA00022692"/>
    </source>
</evidence>
<dbReference type="AlphaFoldDB" id="A0A174BEZ4"/>
<feature type="transmembrane region" description="Helical" evidence="8">
    <location>
        <begin position="105"/>
        <end position="127"/>
    </location>
</feature>
<sequence>MVFSSILFIFRFLPLALGIYYLTPKKYKNFILIILSLIFYSWGEAKYFVIMISSIIVDYFVSRGIEKYREKKSIKIGLLCISICFNLGMLFFFKYFNFFIDNINSILGLTLNHVKITLPLGISFYTFQTMSYTIDVFRGKVSAEKNIISFGAFVCLFPQLIAGPIVKYTDINKELKERKMNANQIEDGIELFILGLGRKVLIANNIGMLWTEVEGLGFSNISSILAWLGVIAFAFQIYFDFSGYSLMAIGLGKMLGFNFPQNFNNPYISRSITEFWRRWHITLGSWFREYVYIPLGGNRVNKGRLVFNLFIVWFLTGFWHGASYNFIMWGIYFFILIGIEKLGLLKFLENHKIFSHIYSIFFILIGWALFAVTDLSQLKILFERLFNMNGGIDWIYYIRNYGVTLIVATLFSTPIIEITYRRVVKSKLINTLILMGIFIISIAYLVDATYNPFLYFRF</sequence>
<keyword evidence="3 7" id="KW-1003">Cell membrane</keyword>
<evidence type="ECO:0000313" key="10">
    <source>
        <dbReference type="Proteomes" id="UP000095594"/>
    </source>
</evidence>
<comment type="subcellular location">
    <subcellularLocation>
        <location evidence="1">Cell membrane</location>
        <topology evidence="1">Multi-pass membrane protein</topology>
    </subcellularLocation>
</comment>
<keyword evidence="5 8" id="KW-1133">Transmembrane helix</keyword>
<evidence type="ECO:0000256" key="7">
    <source>
        <dbReference type="PIRNR" id="PIRNR016636"/>
    </source>
</evidence>
<dbReference type="GO" id="GO:0005886">
    <property type="term" value="C:plasma membrane"/>
    <property type="evidence" value="ECO:0007669"/>
    <property type="project" value="UniProtKB-SubCell"/>
</dbReference>
<evidence type="ECO:0000256" key="6">
    <source>
        <dbReference type="ARBA" id="ARBA00023136"/>
    </source>
</evidence>
<evidence type="ECO:0000256" key="2">
    <source>
        <dbReference type="ARBA" id="ARBA00010323"/>
    </source>
</evidence>
<feature type="transmembrane region" description="Helical" evidence="8">
    <location>
        <begin position="428"/>
        <end position="446"/>
    </location>
</feature>
<feature type="transmembrane region" description="Helical" evidence="8">
    <location>
        <begin position="76"/>
        <end position="93"/>
    </location>
</feature>
<name>A0A174BEZ4_9CLOT</name>
<dbReference type="GO" id="GO:0016746">
    <property type="term" value="F:acyltransferase activity"/>
    <property type="evidence" value="ECO:0007669"/>
    <property type="project" value="UniProtKB-KW"/>
</dbReference>
<dbReference type="InterPro" id="IPR004299">
    <property type="entry name" value="MBOAT_fam"/>
</dbReference>
<feature type="transmembrane region" description="Helical" evidence="8">
    <location>
        <begin position="394"/>
        <end position="416"/>
    </location>
</feature>
<keyword evidence="7" id="KW-0012">Acyltransferase</keyword>
<evidence type="ECO:0000256" key="8">
    <source>
        <dbReference type="SAM" id="Phobius"/>
    </source>
</evidence>
<keyword evidence="4 8" id="KW-0812">Transmembrane</keyword>
<dbReference type="Pfam" id="PF03062">
    <property type="entry name" value="MBOAT"/>
    <property type="match status" value="1"/>
</dbReference>
<dbReference type="GO" id="GO:0042121">
    <property type="term" value="P:alginic acid biosynthetic process"/>
    <property type="evidence" value="ECO:0007669"/>
    <property type="project" value="InterPro"/>
</dbReference>
<keyword evidence="7" id="KW-0808">Transferase</keyword>
<dbReference type="InterPro" id="IPR028362">
    <property type="entry name" value="AlgI"/>
</dbReference>
<accession>A0A174BEZ4</accession>
<protein>
    <submittedName>
        <fullName evidence="9">AlgI-related protein</fullName>
    </submittedName>
</protein>
<dbReference type="InterPro" id="IPR024194">
    <property type="entry name" value="Ac/AlaTfrase_AlgI/DltB"/>
</dbReference>
<dbReference type="RefSeq" id="WP_055264117.1">
    <property type="nucleotide sequence ID" value="NZ_CABIXQ010000004.1"/>
</dbReference>
<feature type="transmembrane region" description="Helical" evidence="8">
    <location>
        <begin position="30"/>
        <end position="56"/>
    </location>
</feature>
<dbReference type="PANTHER" id="PTHR13285:SF18">
    <property type="entry name" value="PROTEIN-CYSTEINE N-PALMITOYLTRANSFERASE RASP"/>
    <property type="match status" value="1"/>
</dbReference>
<feature type="transmembrane region" description="Helical" evidence="8">
    <location>
        <begin position="357"/>
        <end position="382"/>
    </location>
</feature>
<dbReference type="InterPro" id="IPR051085">
    <property type="entry name" value="MB_O-acyltransferase"/>
</dbReference>